<gene>
    <name evidence="9" type="ORF">KO508_03525</name>
</gene>
<dbReference type="InterPro" id="IPR001900">
    <property type="entry name" value="RNase_II/R"/>
</dbReference>
<dbReference type="RefSeq" id="WP_216006926.1">
    <property type="nucleotide sequence ID" value="NZ_JAHKPV010000001.1"/>
</dbReference>
<evidence type="ECO:0000256" key="4">
    <source>
        <dbReference type="ARBA" id="ARBA00022801"/>
    </source>
</evidence>
<dbReference type="Proteomes" id="UP000753376">
    <property type="component" value="Unassembled WGS sequence"/>
</dbReference>
<dbReference type="InterPro" id="IPR013223">
    <property type="entry name" value="RNase_B_OB_dom"/>
</dbReference>
<evidence type="ECO:0000256" key="2">
    <source>
        <dbReference type="ARBA" id="ARBA00022490"/>
    </source>
</evidence>
<dbReference type="InterPro" id="IPR003029">
    <property type="entry name" value="S1_domain"/>
</dbReference>
<keyword evidence="4" id="KW-0378">Hydrolase</keyword>
<evidence type="ECO:0000256" key="3">
    <source>
        <dbReference type="ARBA" id="ARBA00022722"/>
    </source>
</evidence>
<reference evidence="9 10" key="1">
    <citation type="submission" date="2021-05" db="EMBL/GenBank/DDBJ databases">
        <title>Draft genomes of bacteria isolated from model marine particles.</title>
        <authorList>
            <person name="Datta M.S."/>
            <person name="Schwartzman J.A."/>
            <person name="Enke T.N."/>
            <person name="Saavedra J."/>
            <person name="Cermak N."/>
            <person name="Cordero O.X."/>
        </authorList>
    </citation>
    <scope>NUCLEOTIDE SEQUENCE [LARGE SCALE GENOMIC DNA]</scope>
    <source>
        <strain evidence="9 10">D2M19</strain>
    </source>
</reference>
<keyword evidence="3" id="KW-0540">Nuclease</keyword>
<evidence type="ECO:0000256" key="6">
    <source>
        <dbReference type="ARBA" id="ARBA00022884"/>
    </source>
</evidence>
<name>A0ABS6A5P5_9GAMM</name>
<dbReference type="SMART" id="SM00316">
    <property type="entry name" value="S1"/>
    <property type="match status" value="2"/>
</dbReference>
<feature type="compositionally biased region" description="Basic and acidic residues" evidence="7">
    <location>
        <begin position="646"/>
        <end position="661"/>
    </location>
</feature>
<accession>A0ABS6A5P5</accession>
<dbReference type="Pfam" id="PF00773">
    <property type="entry name" value="RNB"/>
    <property type="match status" value="1"/>
</dbReference>
<dbReference type="NCBIfam" id="TIGR00358">
    <property type="entry name" value="3_prime_RNase"/>
    <property type="match status" value="1"/>
</dbReference>
<sequence length="677" mass="75030">MLNADALNQLRQLKSDIEENKVVFPGTVKATNGRFGFVALDEGRDLFLPPEEMQKVLPGDRVNVTELEVEKGKTQGLIDELIESRLSTFVGRYLVKGKGHFVVPETPGINRWIFIPPKERMNAEPDDYLYCCMHKHPIKDGKGQAKVLRVIGKAGEPGIERALTLATFDLADAWPTAVMEQAESLTEAAIEALETDREDRTDRAYVTIDSPATQDMDDALLAEPNATGWSLSIAIADPSAVIGSESAAEFEAFKRATAIYFPGEPLPMLPDAISTRLCSLMPDVKRLALVCDLQVNNDGSLGEYSFHRAVIRSHGKLSYDLVSNLIEGREDEDIKALPDSVCNSLDQLHQAATALRKWRSEHALLSGDRPEFRLRLDENRRIRAIEPSIQNEAHRLVEECMVAANRCAADFLTKQPSGLFIQHSGLRDDRADNVRALIEGYAPHLADIDATKPEGFKALMKKTADLEADVPVKAILSRQLARAELAFTAAPHQGMGLNAYTTFTSPLRKYSDLYVHRVIKSALWDTPLKTLSSAQLLALQSTQFKARQAANNLETWLKSDFAKTLSDEPMEGVISRTIPAGFFVRLEANGLEGFVSCKDLNGKYSFDPVTLRLIHNKNGRIFQLDQTVKVSFSGVEEERRQINFKLVEADEKPKGSGKEGAIEEGQENALESGDSKR</sequence>
<dbReference type="CDD" id="cd00164">
    <property type="entry name" value="S1_like"/>
    <property type="match status" value="1"/>
</dbReference>
<dbReference type="InterPro" id="IPR004476">
    <property type="entry name" value="RNase_II/RNase_R"/>
</dbReference>
<dbReference type="InterPro" id="IPR011129">
    <property type="entry name" value="CSD"/>
</dbReference>
<dbReference type="InterPro" id="IPR040476">
    <property type="entry name" value="CSD2"/>
</dbReference>
<dbReference type="PANTHER" id="PTHR23355">
    <property type="entry name" value="RIBONUCLEASE"/>
    <property type="match status" value="1"/>
</dbReference>
<dbReference type="PROSITE" id="PS50126">
    <property type="entry name" value="S1"/>
    <property type="match status" value="1"/>
</dbReference>
<proteinExistence type="predicted"/>
<keyword evidence="2" id="KW-0963">Cytoplasm</keyword>
<keyword evidence="6" id="KW-0694">RNA-binding</keyword>
<keyword evidence="5" id="KW-0269">Exonuclease</keyword>
<keyword evidence="10" id="KW-1185">Reference proteome</keyword>
<dbReference type="SMART" id="SM00357">
    <property type="entry name" value="CSP"/>
    <property type="match status" value="1"/>
</dbReference>
<dbReference type="Pfam" id="PF08206">
    <property type="entry name" value="OB_RNB"/>
    <property type="match status" value="1"/>
</dbReference>
<feature type="domain" description="S1 motif" evidence="8">
    <location>
        <begin position="567"/>
        <end position="647"/>
    </location>
</feature>
<organism evidence="9 10">
    <name type="scientific">Marinobacter salexigens</name>
    <dbReference type="NCBI Taxonomy" id="1925763"/>
    <lineage>
        <taxon>Bacteria</taxon>
        <taxon>Pseudomonadati</taxon>
        <taxon>Pseudomonadota</taxon>
        <taxon>Gammaproteobacteria</taxon>
        <taxon>Pseudomonadales</taxon>
        <taxon>Marinobacteraceae</taxon>
        <taxon>Marinobacter</taxon>
    </lineage>
</organism>
<dbReference type="Pfam" id="PF17876">
    <property type="entry name" value="CSD2"/>
    <property type="match status" value="1"/>
</dbReference>
<evidence type="ECO:0000259" key="8">
    <source>
        <dbReference type="PROSITE" id="PS50126"/>
    </source>
</evidence>
<comment type="caution">
    <text evidence="9">The sequence shown here is derived from an EMBL/GenBank/DDBJ whole genome shotgun (WGS) entry which is preliminary data.</text>
</comment>
<dbReference type="InterPro" id="IPR050180">
    <property type="entry name" value="RNR_Ribonuclease"/>
</dbReference>
<feature type="region of interest" description="Disordered" evidence="7">
    <location>
        <begin position="646"/>
        <end position="677"/>
    </location>
</feature>
<evidence type="ECO:0000313" key="10">
    <source>
        <dbReference type="Proteomes" id="UP000753376"/>
    </source>
</evidence>
<protein>
    <submittedName>
        <fullName evidence="9">VacB/RNase II family 3'-5' exoribonuclease</fullName>
    </submittedName>
</protein>
<evidence type="ECO:0000313" key="9">
    <source>
        <dbReference type="EMBL" id="MBU2873069.1"/>
    </source>
</evidence>
<dbReference type="Pfam" id="PF00575">
    <property type="entry name" value="S1"/>
    <property type="match status" value="1"/>
</dbReference>
<dbReference type="PANTHER" id="PTHR23355:SF37">
    <property type="entry name" value="EXORIBONUCLEASE 2"/>
    <property type="match status" value="1"/>
</dbReference>
<comment type="subcellular location">
    <subcellularLocation>
        <location evidence="1">Cytoplasm</location>
    </subcellularLocation>
</comment>
<evidence type="ECO:0000256" key="5">
    <source>
        <dbReference type="ARBA" id="ARBA00022839"/>
    </source>
</evidence>
<evidence type="ECO:0000256" key="7">
    <source>
        <dbReference type="SAM" id="MobiDB-lite"/>
    </source>
</evidence>
<dbReference type="SMART" id="SM00955">
    <property type="entry name" value="RNB"/>
    <property type="match status" value="1"/>
</dbReference>
<evidence type="ECO:0000256" key="1">
    <source>
        <dbReference type="ARBA" id="ARBA00004496"/>
    </source>
</evidence>
<dbReference type="EMBL" id="JAHKPV010000001">
    <property type="protein sequence ID" value="MBU2873069.1"/>
    <property type="molecule type" value="Genomic_DNA"/>
</dbReference>